<accession>A0A9X1P5W6</accession>
<feature type="transmembrane region" description="Helical" evidence="6">
    <location>
        <begin position="50"/>
        <end position="67"/>
    </location>
</feature>
<dbReference type="PANTHER" id="PTHR21716:SF62">
    <property type="entry name" value="TRANSPORT PROTEIN YDBI-RELATED"/>
    <property type="match status" value="1"/>
</dbReference>
<keyword evidence="4 6" id="KW-1133">Transmembrane helix</keyword>
<dbReference type="Proteomes" id="UP001139035">
    <property type="component" value="Unassembled WGS sequence"/>
</dbReference>
<evidence type="ECO:0000313" key="8">
    <source>
        <dbReference type="Proteomes" id="UP001139035"/>
    </source>
</evidence>
<keyword evidence="5 6" id="KW-0472">Membrane</keyword>
<gene>
    <name evidence="7" type="ORF">LZD57_20680</name>
</gene>
<dbReference type="GO" id="GO:0016020">
    <property type="term" value="C:membrane"/>
    <property type="evidence" value="ECO:0007669"/>
    <property type="project" value="UniProtKB-SubCell"/>
</dbReference>
<dbReference type="PANTHER" id="PTHR21716">
    <property type="entry name" value="TRANSMEMBRANE PROTEIN"/>
    <property type="match status" value="1"/>
</dbReference>
<keyword evidence="3 6" id="KW-0812">Transmembrane</keyword>
<feature type="transmembrane region" description="Helical" evidence="6">
    <location>
        <begin position="249"/>
        <end position="277"/>
    </location>
</feature>
<feature type="transmembrane region" description="Helical" evidence="6">
    <location>
        <begin position="322"/>
        <end position="349"/>
    </location>
</feature>
<protein>
    <submittedName>
        <fullName evidence="7">AI-2E family transporter</fullName>
    </submittedName>
</protein>
<feature type="transmembrane region" description="Helical" evidence="6">
    <location>
        <begin position="218"/>
        <end position="243"/>
    </location>
</feature>
<sequence length="368" mass="38671">MAGKRTRGRRGERVKDKVEAELTKRATVVTAVVIAMTATVALAWVASGALLLIFGGLLLAAIIGALARPLQWAGLKRGWAFSIVILFLFAAIGGGLFYGGVTLVSQFNDLWHQLREQLQALAKTMSEMGVGPDASGGGEAGEEIGLDTLLPNPSGIFSSASKAMFSVLGTLGNVFIVVFIAIFVVIQPELYRRGLVSLVPPSKRARVDETLGDAAEELVLWVCGTGISMVTVFVVTWIGLMIVEMPNAFVLALQAGLLAFIPTLGPFIAGIPIVLVGLSESMSLALWGLGVYVLVQAVESNVSQPVAQRYTSALPPALTLAAQAVFGVLFGTLGIALAVPLVAVLMVFVRELYVNDTLGGPHDEPAST</sequence>
<reference evidence="7" key="1">
    <citation type="submission" date="2022-01" db="EMBL/GenBank/DDBJ databases">
        <title>Jiella avicenniae sp. nov., a novel endophytic bacterium isolated from bark of Avicennia marina.</title>
        <authorList>
            <person name="Tuo L."/>
        </authorList>
    </citation>
    <scope>NUCLEOTIDE SEQUENCE</scope>
    <source>
        <strain evidence="7">CBK1P-4</strain>
    </source>
</reference>
<comment type="similarity">
    <text evidence="2">Belongs to the autoinducer-2 exporter (AI-2E) (TC 2.A.86) family.</text>
</comment>
<dbReference type="AlphaFoldDB" id="A0A9X1P5W6"/>
<evidence type="ECO:0000256" key="6">
    <source>
        <dbReference type="SAM" id="Phobius"/>
    </source>
</evidence>
<proteinExistence type="inferred from homology"/>
<feature type="transmembrane region" description="Helical" evidence="6">
    <location>
        <begin position="79"/>
        <end position="101"/>
    </location>
</feature>
<evidence type="ECO:0000256" key="3">
    <source>
        <dbReference type="ARBA" id="ARBA00022692"/>
    </source>
</evidence>
<dbReference type="Pfam" id="PF01594">
    <property type="entry name" value="AI-2E_transport"/>
    <property type="match status" value="1"/>
</dbReference>
<keyword evidence="8" id="KW-1185">Reference proteome</keyword>
<dbReference type="RefSeq" id="WP_233721484.1">
    <property type="nucleotide sequence ID" value="NZ_JAJUWU010000024.1"/>
</dbReference>
<feature type="transmembrane region" description="Helical" evidence="6">
    <location>
        <begin position="284"/>
        <end position="302"/>
    </location>
</feature>
<feature type="transmembrane region" description="Helical" evidence="6">
    <location>
        <begin position="163"/>
        <end position="186"/>
    </location>
</feature>
<comment type="subcellular location">
    <subcellularLocation>
        <location evidence="1">Membrane</location>
        <topology evidence="1">Multi-pass membrane protein</topology>
    </subcellularLocation>
</comment>
<organism evidence="7 8">
    <name type="scientific">Jiella avicenniae</name>
    <dbReference type="NCBI Taxonomy" id="2907202"/>
    <lineage>
        <taxon>Bacteria</taxon>
        <taxon>Pseudomonadati</taxon>
        <taxon>Pseudomonadota</taxon>
        <taxon>Alphaproteobacteria</taxon>
        <taxon>Hyphomicrobiales</taxon>
        <taxon>Aurantimonadaceae</taxon>
        <taxon>Jiella</taxon>
    </lineage>
</organism>
<comment type="caution">
    <text evidence="7">The sequence shown here is derived from an EMBL/GenBank/DDBJ whole genome shotgun (WGS) entry which is preliminary data.</text>
</comment>
<evidence type="ECO:0000256" key="5">
    <source>
        <dbReference type="ARBA" id="ARBA00023136"/>
    </source>
</evidence>
<evidence type="ECO:0000256" key="2">
    <source>
        <dbReference type="ARBA" id="ARBA00009773"/>
    </source>
</evidence>
<dbReference type="EMBL" id="JAJUWU010000024">
    <property type="protein sequence ID" value="MCE7030409.1"/>
    <property type="molecule type" value="Genomic_DNA"/>
</dbReference>
<feature type="transmembrane region" description="Helical" evidence="6">
    <location>
        <begin position="26"/>
        <end position="44"/>
    </location>
</feature>
<dbReference type="GO" id="GO:0055085">
    <property type="term" value="P:transmembrane transport"/>
    <property type="evidence" value="ECO:0007669"/>
    <property type="project" value="TreeGrafter"/>
</dbReference>
<evidence type="ECO:0000256" key="4">
    <source>
        <dbReference type="ARBA" id="ARBA00022989"/>
    </source>
</evidence>
<dbReference type="InterPro" id="IPR002549">
    <property type="entry name" value="AI-2E-like"/>
</dbReference>
<evidence type="ECO:0000256" key="1">
    <source>
        <dbReference type="ARBA" id="ARBA00004141"/>
    </source>
</evidence>
<evidence type="ECO:0000313" key="7">
    <source>
        <dbReference type="EMBL" id="MCE7030409.1"/>
    </source>
</evidence>
<name>A0A9X1P5W6_9HYPH</name>